<dbReference type="PRINTS" id="PR00299">
    <property type="entry name" value="ACRYSTALLIN"/>
</dbReference>
<feature type="compositionally biased region" description="Basic and acidic residues" evidence="3">
    <location>
        <begin position="215"/>
        <end position="231"/>
    </location>
</feature>
<dbReference type="PANTHER" id="PTHR45640">
    <property type="entry name" value="HEAT SHOCK PROTEIN HSP-12.2-RELATED"/>
    <property type="match status" value="1"/>
</dbReference>
<feature type="region of interest" description="Disordered" evidence="3">
    <location>
        <begin position="199"/>
        <end position="252"/>
    </location>
</feature>
<dbReference type="SUPFAM" id="SSF49764">
    <property type="entry name" value="HSP20-like chaperones"/>
    <property type="match status" value="1"/>
</dbReference>
<dbReference type="Gene3D" id="2.60.40.790">
    <property type="match status" value="1"/>
</dbReference>
<evidence type="ECO:0000313" key="6">
    <source>
        <dbReference type="EMBL" id="CAH2102021.1"/>
    </source>
</evidence>
<feature type="chain" id="PRO_5043987020" description="SHSP domain-containing protein" evidence="4">
    <location>
        <begin position="19"/>
        <end position="252"/>
    </location>
</feature>
<dbReference type="PROSITE" id="PS01031">
    <property type="entry name" value="SHSP"/>
    <property type="match status" value="1"/>
</dbReference>
<dbReference type="Proteomes" id="UP001153954">
    <property type="component" value="Unassembled WGS sequence"/>
</dbReference>
<organism evidence="6 7">
    <name type="scientific">Euphydryas editha</name>
    <name type="common">Edith's checkerspot</name>
    <dbReference type="NCBI Taxonomy" id="104508"/>
    <lineage>
        <taxon>Eukaryota</taxon>
        <taxon>Metazoa</taxon>
        <taxon>Ecdysozoa</taxon>
        <taxon>Arthropoda</taxon>
        <taxon>Hexapoda</taxon>
        <taxon>Insecta</taxon>
        <taxon>Pterygota</taxon>
        <taxon>Neoptera</taxon>
        <taxon>Endopterygota</taxon>
        <taxon>Lepidoptera</taxon>
        <taxon>Glossata</taxon>
        <taxon>Ditrysia</taxon>
        <taxon>Papilionoidea</taxon>
        <taxon>Nymphalidae</taxon>
        <taxon>Nymphalinae</taxon>
        <taxon>Euphydryas</taxon>
    </lineage>
</organism>
<dbReference type="InterPro" id="IPR002068">
    <property type="entry name" value="A-crystallin/Hsp20_dom"/>
</dbReference>
<dbReference type="CDD" id="cd06526">
    <property type="entry name" value="metazoan_ACD"/>
    <property type="match status" value="1"/>
</dbReference>
<feature type="signal peptide" evidence="4">
    <location>
        <begin position="1"/>
        <end position="18"/>
    </location>
</feature>
<evidence type="ECO:0000313" key="7">
    <source>
        <dbReference type="Proteomes" id="UP001153954"/>
    </source>
</evidence>
<proteinExistence type="inferred from homology"/>
<dbReference type="Pfam" id="PF00011">
    <property type="entry name" value="HSP20"/>
    <property type="match status" value="1"/>
</dbReference>
<evidence type="ECO:0000256" key="4">
    <source>
        <dbReference type="SAM" id="SignalP"/>
    </source>
</evidence>
<feature type="domain" description="SHSP" evidence="5">
    <location>
        <begin position="57"/>
        <end position="171"/>
    </location>
</feature>
<protein>
    <recommendedName>
        <fullName evidence="5">SHSP domain-containing protein</fullName>
    </recommendedName>
</protein>
<sequence>MFSPKLIVFVAFVAVAATYPANDDIPRPITTIMETDIEEPSLWFNFPPLHHIFGQLTNLFSSFTNIGPKIDVDDDKFRIIVNVKDYKKENLKVKVKNDFIFVQGSQEAKQDDHDLFASNFFHTYSLPVNASASDVTATLTSDGFLVVDAPLNGNGEKTNESVDRVVPIVESGEPLKKKNKGDKVDEPVSTVAPVDIDESSKVTTVVPSTAADFDDDRKEPTTPSDREEVTVKDNVIPNDEVNEVSAANEVKP</sequence>
<evidence type="ECO:0000259" key="5">
    <source>
        <dbReference type="PROSITE" id="PS01031"/>
    </source>
</evidence>
<dbReference type="GO" id="GO:0042026">
    <property type="term" value="P:protein refolding"/>
    <property type="evidence" value="ECO:0007669"/>
    <property type="project" value="TreeGrafter"/>
</dbReference>
<dbReference type="PANTHER" id="PTHR45640:SF26">
    <property type="entry name" value="RE23625P"/>
    <property type="match status" value="1"/>
</dbReference>
<dbReference type="GO" id="GO:0005634">
    <property type="term" value="C:nucleus"/>
    <property type="evidence" value="ECO:0007669"/>
    <property type="project" value="TreeGrafter"/>
</dbReference>
<dbReference type="InterPro" id="IPR008978">
    <property type="entry name" value="HSP20-like_chaperone"/>
</dbReference>
<gene>
    <name evidence="6" type="ORF">EEDITHA_LOCUS16713</name>
</gene>
<evidence type="ECO:0000256" key="3">
    <source>
        <dbReference type="SAM" id="MobiDB-lite"/>
    </source>
</evidence>
<dbReference type="GO" id="GO:0051082">
    <property type="term" value="F:unfolded protein binding"/>
    <property type="evidence" value="ECO:0007669"/>
    <property type="project" value="TreeGrafter"/>
</dbReference>
<accession>A0AAU9UVT4</accession>
<name>A0AAU9UVT4_EUPED</name>
<dbReference type="AlphaFoldDB" id="A0AAU9UVT4"/>
<reference evidence="6" key="1">
    <citation type="submission" date="2022-03" db="EMBL/GenBank/DDBJ databases">
        <authorList>
            <person name="Tunstrom K."/>
        </authorList>
    </citation>
    <scope>NUCLEOTIDE SEQUENCE</scope>
</reference>
<keyword evidence="4" id="KW-0732">Signal</keyword>
<comment type="similarity">
    <text evidence="1 2">Belongs to the small heat shock protein (HSP20) family.</text>
</comment>
<dbReference type="GO" id="GO:0009408">
    <property type="term" value="P:response to heat"/>
    <property type="evidence" value="ECO:0007669"/>
    <property type="project" value="TreeGrafter"/>
</dbReference>
<evidence type="ECO:0000256" key="2">
    <source>
        <dbReference type="RuleBase" id="RU003616"/>
    </source>
</evidence>
<dbReference type="InterPro" id="IPR001436">
    <property type="entry name" value="Alpha-crystallin/sHSP_animal"/>
</dbReference>
<comment type="caution">
    <text evidence="6">The sequence shown here is derived from an EMBL/GenBank/DDBJ whole genome shotgun (WGS) entry which is preliminary data.</text>
</comment>
<dbReference type="GO" id="GO:0005737">
    <property type="term" value="C:cytoplasm"/>
    <property type="evidence" value="ECO:0007669"/>
    <property type="project" value="TreeGrafter"/>
</dbReference>
<keyword evidence="7" id="KW-1185">Reference proteome</keyword>
<dbReference type="EMBL" id="CAKOGL010000025">
    <property type="protein sequence ID" value="CAH2102021.1"/>
    <property type="molecule type" value="Genomic_DNA"/>
</dbReference>
<evidence type="ECO:0000256" key="1">
    <source>
        <dbReference type="PROSITE-ProRule" id="PRU00285"/>
    </source>
</evidence>